<evidence type="ECO:0000313" key="1">
    <source>
        <dbReference type="EMBL" id="TGY16844.1"/>
    </source>
</evidence>
<dbReference type="EMBL" id="SRYV01000003">
    <property type="protein sequence ID" value="TGY16844.1"/>
    <property type="molecule type" value="Genomic_DNA"/>
</dbReference>
<dbReference type="Gene3D" id="1.10.520.40">
    <property type="entry name" value="CRISPR-associated protein Cse2"/>
    <property type="match status" value="1"/>
</dbReference>
<dbReference type="NCBIfam" id="TIGR02548">
    <property type="entry name" value="casB_cse2"/>
    <property type="match status" value="1"/>
</dbReference>
<dbReference type="Proteomes" id="UP000309117">
    <property type="component" value="Unassembled WGS sequence"/>
</dbReference>
<protein>
    <submittedName>
        <fullName evidence="1">CRISPR-associated protein CasB</fullName>
    </submittedName>
</protein>
<dbReference type="Pfam" id="PF09485">
    <property type="entry name" value="CRISPR_Cse2"/>
    <property type="match status" value="1"/>
</dbReference>
<accession>A0A4S2BRZ1</accession>
<gene>
    <name evidence="1" type="ORF">E5351_02300</name>
</gene>
<name>A0A4S2BRZ1_9LACO</name>
<organism evidence="1 2">
    <name type="scientific">Lactobacillus intestinalis</name>
    <dbReference type="NCBI Taxonomy" id="151781"/>
    <lineage>
        <taxon>Bacteria</taxon>
        <taxon>Bacillati</taxon>
        <taxon>Bacillota</taxon>
        <taxon>Bacilli</taxon>
        <taxon>Lactobacillales</taxon>
        <taxon>Lactobacillaceae</taxon>
        <taxon>Lactobacillus</taxon>
    </lineage>
</organism>
<dbReference type="InterPro" id="IPR013382">
    <property type="entry name" value="CRISPR-assoc_prot_Cse2"/>
</dbReference>
<dbReference type="InterPro" id="IPR038287">
    <property type="entry name" value="Cse2_sf"/>
</dbReference>
<proteinExistence type="predicted"/>
<sequence>MIILMTKIERDTNNIITKLHEREGNDKAILAALRRSNSILSRQATVVWPVLFEYIKDKDTFGENSKQTISERAIFTALRCYAVFEQGNDMERDREYDNENAKSLFRNLSFLRKDERLRDALDRRAQTVLSTTNVEAVTRSLVSLTKIIKANNSAAIINYPELANDLYNFQLGFESARKVAIKWGREYFWINDDKESNED</sequence>
<dbReference type="CDD" id="cd09731">
    <property type="entry name" value="Cse2_I-E"/>
    <property type="match status" value="1"/>
</dbReference>
<dbReference type="AlphaFoldDB" id="A0A4S2BRZ1"/>
<evidence type="ECO:0000313" key="2">
    <source>
        <dbReference type="Proteomes" id="UP000309117"/>
    </source>
</evidence>
<reference evidence="1 2" key="1">
    <citation type="submission" date="2019-04" db="EMBL/GenBank/DDBJ databases">
        <title>Microbes associate with the intestines of laboratory mice.</title>
        <authorList>
            <person name="Navarre W."/>
            <person name="Wong E."/>
            <person name="Huang K."/>
            <person name="Tropini C."/>
            <person name="Ng K."/>
            <person name="Yu B."/>
        </authorList>
    </citation>
    <scope>NUCLEOTIDE SEQUENCE [LARGE SCALE GENOMIC DNA]</scope>
    <source>
        <strain evidence="1 2">NM61_E11</strain>
    </source>
</reference>
<comment type="caution">
    <text evidence="1">The sequence shown here is derived from an EMBL/GenBank/DDBJ whole genome shotgun (WGS) entry which is preliminary data.</text>
</comment>